<dbReference type="RefSeq" id="WP_318620560.1">
    <property type="nucleotide sequence ID" value="NZ_CP137642.1"/>
</dbReference>
<name>A0AAX4FTI5_9EURY</name>
<sequence length="66" mass="7409">MQPLPGVLDHRAFSRVRVDLGRGDVCDAGKVVYRSAADRVSICAGCYARLVREWNGREGRRLHALR</sequence>
<protein>
    <submittedName>
        <fullName evidence="1">Uncharacterized protein</fullName>
    </submittedName>
</protein>
<organism evidence="1 2">
    <name type="scientific">Methanoculleus receptaculi</name>
    <dbReference type="NCBI Taxonomy" id="394967"/>
    <lineage>
        <taxon>Archaea</taxon>
        <taxon>Methanobacteriati</taxon>
        <taxon>Methanobacteriota</taxon>
        <taxon>Stenosarchaea group</taxon>
        <taxon>Methanomicrobia</taxon>
        <taxon>Methanomicrobiales</taxon>
        <taxon>Methanomicrobiaceae</taxon>
        <taxon>Methanoculleus</taxon>
    </lineage>
</organism>
<dbReference type="Proteomes" id="UP001305652">
    <property type="component" value="Chromosome"/>
</dbReference>
<evidence type="ECO:0000313" key="1">
    <source>
        <dbReference type="EMBL" id="WOX57075.1"/>
    </source>
</evidence>
<dbReference type="EMBL" id="CP137642">
    <property type="protein sequence ID" value="WOX57075.1"/>
    <property type="molecule type" value="Genomic_DNA"/>
</dbReference>
<reference evidence="1 2" key="1">
    <citation type="submission" date="2023-10" db="EMBL/GenBank/DDBJ databases">
        <title>The complete genome sequence of Methanoculleus receptaculi DSM 18860.</title>
        <authorList>
            <person name="Lai S.-J."/>
            <person name="You Y.-T."/>
            <person name="Chen S.-C."/>
        </authorList>
    </citation>
    <scope>NUCLEOTIDE SEQUENCE [LARGE SCALE GENOMIC DNA]</scope>
    <source>
        <strain evidence="1 2">DSM 18860</strain>
    </source>
</reference>
<dbReference type="KEGG" id="mrc:R6Y96_07130"/>
<proteinExistence type="predicted"/>
<dbReference type="GeneID" id="85732917"/>
<gene>
    <name evidence="1" type="ORF">R6Y96_07130</name>
</gene>
<accession>A0AAX4FTI5</accession>
<evidence type="ECO:0000313" key="2">
    <source>
        <dbReference type="Proteomes" id="UP001305652"/>
    </source>
</evidence>
<keyword evidence="2" id="KW-1185">Reference proteome</keyword>
<dbReference type="AlphaFoldDB" id="A0AAX4FTI5"/>